<dbReference type="GO" id="GO:0005737">
    <property type="term" value="C:cytoplasm"/>
    <property type="evidence" value="ECO:0007669"/>
    <property type="project" value="TreeGrafter"/>
</dbReference>
<evidence type="ECO:0000256" key="2">
    <source>
        <dbReference type="ARBA" id="ARBA00022602"/>
    </source>
</evidence>
<dbReference type="PANTHER" id="PTHR11129">
    <property type="entry name" value="PROTEIN FARNESYLTRANSFERASE ALPHA SUBUNIT/RAB GERANYLGERANYL TRANSFERASE ALPHA SUBUNIT"/>
    <property type="match status" value="1"/>
</dbReference>
<dbReference type="HOGENOM" id="CLU_066043_0_0_1"/>
<dbReference type="EMBL" id="KB445807">
    <property type="protein sequence ID" value="EMD33115.1"/>
    <property type="molecule type" value="Genomic_DNA"/>
</dbReference>
<dbReference type="AlphaFoldDB" id="M2QLT0"/>
<evidence type="ECO:0008006" key="7">
    <source>
        <dbReference type="Google" id="ProtNLM"/>
    </source>
</evidence>
<dbReference type="Proteomes" id="UP000016930">
    <property type="component" value="Unassembled WGS sequence"/>
</dbReference>
<dbReference type="Gene3D" id="1.25.40.120">
    <property type="entry name" value="Protein prenylyltransferase"/>
    <property type="match status" value="1"/>
</dbReference>
<dbReference type="PROSITE" id="PS51147">
    <property type="entry name" value="PFTA"/>
    <property type="match status" value="1"/>
</dbReference>
<evidence type="ECO:0000313" key="6">
    <source>
        <dbReference type="Proteomes" id="UP000016930"/>
    </source>
</evidence>
<dbReference type="OrthoDB" id="1924260at2759"/>
<proteinExistence type="inferred from homology"/>
<dbReference type="Pfam" id="PF01239">
    <property type="entry name" value="PPTA"/>
    <property type="match status" value="2"/>
</dbReference>
<keyword evidence="3" id="KW-0808">Transferase</keyword>
<protein>
    <recommendedName>
        <fullName evidence="7">Protein prenylyltransferase</fullName>
    </recommendedName>
</protein>
<dbReference type="SUPFAM" id="SSF48439">
    <property type="entry name" value="Protein prenylyltransferase"/>
    <property type="match status" value="1"/>
</dbReference>
<dbReference type="InterPro" id="IPR002088">
    <property type="entry name" value="Prenyl_trans_a"/>
</dbReference>
<keyword evidence="6" id="KW-1185">Reference proteome</keyword>
<dbReference type="PANTHER" id="PTHR11129:SF3">
    <property type="entry name" value="PROTEIN PRENYLTRANSFERASE ALPHA SUBUNIT REPEAT-CONTAINING PROTEIN 1"/>
    <property type="match status" value="1"/>
</dbReference>
<keyword evidence="4" id="KW-0677">Repeat</keyword>
<accession>M2QLT0</accession>
<organism evidence="5 6">
    <name type="scientific">Ceriporiopsis subvermispora (strain B)</name>
    <name type="common">White-rot fungus</name>
    <name type="synonym">Gelatoporia subvermispora</name>
    <dbReference type="NCBI Taxonomy" id="914234"/>
    <lineage>
        <taxon>Eukaryota</taxon>
        <taxon>Fungi</taxon>
        <taxon>Dikarya</taxon>
        <taxon>Basidiomycota</taxon>
        <taxon>Agaricomycotina</taxon>
        <taxon>Agaricomycetes</taxon>
        <taxon>Polyporales</taxon>
        <taxon>Gelatoporiaceae</taxon>
        <taxon>Gelatoporia</taxon>
    </lineage>
</organism>
<evidence type="ECO:0000256" key="3">
    <source>
        <dbReference type="ARBA" id="ARBA00022679"/>
    </source>
</evidence>
<sequence length="387" mass="43924">MLTVKKLGSLLQRPPLSVEIIPGDGTEWTSSFTDNEPSIKEHHPFLLVEENLGVPEKLLYKAYMSSIPLLMQSRHCTSTSPTVSSADLSQEDLASSTAIILLANPAHQTAINARKRLVESSVLDPRDELGYITALLAVRSCAKQTIIWTYRRWLLLRVHGSYPSSRSSTGFQKEDSLLGLTMPVESWRHEFNVISRACETYPRNYFAWSHRHLCIEALCALSLEQPDKTKDNLYILTEEFTFVKRWVELHVSDYSAMQYLCILHSTIQSTTKQHPTERYIYADDADTDLVAHACTLIDTYPDHEALWLYLRAAMLTSGLSAGVSGTTSPMIKETEGFARGIQTMSNEGHLEYSETRCTVSNVDSEQIHRHSTRFLQWLEREVRPVKI</sequence>
<gene>
    <name evidence="5" type="ORF">CERSUDRAFT_98721</name>
</gene>
<evidence type="ECO:0000256" key="4">
    <source>
        <dbReference type="ARBA" id="ARBA00022737"/>
    </source>
</evidence>
<reference evidence="5 6" key="1">
    <citation type="journal article" date="2012" name="Proc. Natl. Acad. Sci. U.S.A.">
        <title>Comparative genomics of Ceriporiopsis subvermispora and Phanerochaete chrysosporium provide insight into selective ligninolysis.</title>
        <authorList>
            <person name="Fernandez-Fueyo E."/>
            <person name="Ruiz-Duenas F.J."/>
            <person name="Ferreira P."/>
            <person name="Floudas D."/>
            <person name="Hibbett D.S."/>
            <person name="Canessa P."/>
            <person name="Larrondo L.F."/>
            <person name="James T.Y."/>
            <person name="Seelenfreund D."/>
            <person name="Lobos S."/>
            <person name="Polanco R."/>
            <person name="Tello M."/>
            <person name="Honda Y."/>
            <person name="Watanabe T."/>
            <person name="Watanabe T."/>
            <person name="Ryu J.S."/>
            <person name="Kubicek C.P."/>
            <person name="Schmoll M."/>
            <person name="Gaskell J."/>
            <person name="Hammel K.E."/>
            <person name="St John F.J."/>
            <person name="Vanden Wymelenberg A."/>
            <person name="Sabat G."/>
            <person name="Splinter BonDurant S."/>
            <person name="Syed K."/>
            <person name="Yadav J.S."/>
            <person name="Doddapaneni H."/>
            <person name="Subramanian V."/>
            <person name="Lavin J.L."/>
            <person name="Oguiza J.A."/>
            <person name="Perez G."/>
            <person name="Pisabarro A.G."/>
            <person name="Ramirez L."/>
            <person name="Santoyo F."/>
            <person name="Master E."/>
            <person name="Coutinho P.M."/>
            <person name="Henrissat B."/>
            <person name="Lombard V."/>
            <person name="Magnuson J.K."/>
            <person name="Kuees U."/>
            <person name="Hori C."/>
            <person name="Igarashi K."/>
            <person name="Samejima M."/>
            <person name="Held B.W."/>
            <person name="Barry K.W."/>
            <person name="LaButti K.M."/>
            <person name="Lapidus A."/>
            <person name="Lindquist E.A."/>
            <person name="Lucas S.M."/>
            <person name="Riley R."/>
            <person name="Salamov A.A."/>
            <person name="Hoffmeister D."/>
            <person name="Schwenk D."/>
            <person name="Hadar Y."/>
            <person name="Yarden O."/>
            <person name="de Vries R.P."/>
            <person name="Wiebenga A."/>
            <person name="Stenlid J."/>
            <person name="Eastwood D."/>
            <person name="Grigoriev I.V."/>
            <person name="Berka R.M."/>
            <person name="Blanchette R.A."/>
            <person name="Kersten P."/>
            <person name="Martinez A.T."/>
            <person name="Vicuna R."/>
            <person name="Cullen D."/>
        </authorList>
    </citation>
    <scope>NUCLEOTIDE SEQUENCE [LARGE SCALE GENOMIC DNA]</scope>
    <source>
        <strain evidence="5 6">B</strain>
    </source>
</reference>
<name>M2QLT0_CERS8</name>
<evidence type="ECO:0000313" key="5">
    <source>
        <dbReference type="EMBL" id="EMD33115.1"/>
    </source>
</evidence>
<comment type="similarity">
    <text evidence="1">Belongs to the protein prenyltransferase subunit alpha family.</text>
</comment>
<dbReference type="GO" id="GO:0008318">
    <property type="term" value="F:protein prenyltransferase activity"/>
    <property type="evidence" value="ECO:0007669"/>
    <property type="project" value="InterPro"/>
</dbReference>
<evidence type="ECO:0000256" key="1">
    <source>
        <dbReference type="ARBA" id="ARBA00006734"/>
    </source>
</evidence>
<keyword evidence="2" id="KW-0637">Prenyltransferase</keyword>